<accession>A0A518K1C7</accession>
<dbReference type="OrthoDB" id="162796at2"/>
<name>A0A518K1C7_9BACT</name>
<protein>
    <recommendedName>
        <fullName evidence="3">DUF2442 domain-containing protein</fullName>
    </recommendedName>
</protein>
<evidence type="ECO:0000313" key="2">
    <source>
        <dbReference type="Proteomes" id="UP000315082"/>
    </source>
</evidence>
<dbReference type="EMBL" id="CP036348">
    <property type="protein sequence ID" value="QDV71603.1"/>
    <property type="molecule type" value="Genomic_DNA"/>
</dbReference>
<dbReference type="Gene3D" id="3.30.2020.10">
    <property type="entry name" value="NE0471-like N-terminal domain"/>
    <property type="match status" value="1"/>
</dbReference>
<dbReference type="SUPFAM" id="SSF143880">
    <property type="entry name" value="NE0471 N-terminal domain-like"/>
    <property type="match status" value="1"/>
</dbReference>
<dbReference type="Proteomes" id="UP000315082">
    <property type="component" value="Chromosome"/>
</dbReference>
<proteinExistence type="predicted"/>
<dbReference type="AlphaFoldDB" id="A0A518K1C7"/>
<dbReference type="Pfam" id="PF10387">
    <property type="entry name" value="DUF2442"/>
    <property type="match status" value="1"/>
</dbReference>
<sequence length="87" mass="9289">MADLLHVVGMNVPCPFHLELKFSDGDSRVVDLRPLLNGPAFLPLHDPDVFASATIDPVTKTVCWPCGVDLAPEALRSLSPADIQPAG</sequence>
<organism evidence="1 2">
    <name type="scientific">Rosistilla carotiformis</name>
    <dbReference type="NCBI Taxonomy" id="2528017"/>
    <lineage>
        <taxon>Bacteria</taxon>
        <taxon>Pseudomonadati</taxon>
        <taxon>Planctomycetota</taxon>
        <taxon>Planctomycetia</taxon>
        <taxon>Pirellulales</taxon>
        <taxon>Pirellulaceae</taxon>
        <taxon>Rosistilla</taxon>
    </lineage>
</organism>
<gene>
    <name evidence="1" type="ORF">Poly24_53420</name>
</gene>
<evidence type="ECO:0000313" key="1">
    <source>
        <dbReference type="EMBL" id="QDV71603.1"/>
    </source>
</evidence>
<reference evidence="1 2" key="1">
    <citation type="submission" date="2019-02" db="EMBL/GenBank/DDBJ databases">
        <title>Deep-cultivation of Planctomycetes and their phenomic and genomic characterization uncovers novel biology.</title>
        <authorList>
            <person name="Wiegand S."/>
            <person name="Jogler M."/>
            <person name="Boedeker C."/>
            <person name="Pinto D."/>
            <person name="Vollmers J."/>
            <person name="Rivas-Marin E."/>
            <person name="Kohn T."/>
            <person name="Peeters S.H."/>
            <person name="Heuer A."/>
            <person name="Rast P."/>
            <person name="Oberbeckmann S."/>
            <person name="Bunk B."/>
            <person name="Jeske O."/>
            <person name="Meyerdierks A."/>
            <person name="Storesund J.E."/>
            <person name="Kallscheuer N."/>
            <person name="Luecker S."/>
            <person name="Lage O.M."/>
            <person name="Pohl T."/>
            <person name="Merkel B.J."/>
            <person name="Hornburger P."/>
            <person name="Mueller R.-W."/>
            <person name="Bruemmer F."/>
            <person name="Labrenz M."/>
            <person name="Spormann A.M."/>
            <person name="Op den Camp H."/>
            <person name="Overmann J."/>
            <person name="Amann R."/>
            <person name="Jetten M.S.M."/>
            <person name="Mascher T."/>
            <person name="Medema M.H."/>
            <person name="Devos D.P."/>
            <person name="Kaster A.-K."/>
            <person name="Ovreas L."/>
            <person name="Rohde M."/>
            <person name="Galperin M.Y."/>
            <person name="Jogler C."/>
        </authorList>
    </citation>
    <scope>NUCLEOTIDE SEQUENCE [LARGE SCALE GENOMIC DNA]</scope>
    <source>
        <strain evidence="1 2">Poly24</strain>
    </source>
</reference>
<dbReference type="RefSeq" id="WP_145102316.1">
    <property type="nucleotide sequence ID" value="NZ_CP036348.1"/>
</dbReference>
<dbReference type="KEGG" id="rcf:Poly24_53420"/>
<evidence type="ECO:0008006" key="3">
    <source>
        <dbReference type="Google" id="ProtNLM"/>
    </source>
</evidence>
<dbReference type="InterPro" id="IPR036782">
    <property type="entry name" value="NE0471-like_N"/>
</dbReference>
<keyword evidence="2" id="KW-1185">Reference proteome</keyword>
<dbReference type="InterPro" id="IPR018841">
    <property type="entry name" value="DUF2442"/>
</dbReference>